<dbReference type="Proteomes" id="UP000887574">
    <property type="component" value="Unplaced"/>
</dbReference>
<dbReference type="InterPro" id="IPR000873">
    <property type="entry name" value="AMP-dep_synth/lig_dom"/>
</dbReference>
<evidence type="ECO:0000313" key="5">
    <source>
        <dbReference type="Proteomes" id="UP000887574"/>
    </source>
</evidence>
<dbReference type="GO" id="GO:0005783">
    <property type="term" value="C:endoplasmic reticulum"/>
    <property type="evidence" value="ECO:0007669"/>
    <property type="project" value="TreeGrafter"/>
</dbReference>
<organism evidence="5 6">
    <name type="scientific">Ditylenchus dipsaci</name>
    <dbReference type="NCBI Taxonomy" id="166011"/>
    <lineage>
        <taxon>Eukaryota</taxon>
        <taxon>Metazoa</taxon>
        <taxon>Ecdysozoa</taxon>
        <taxon>Nematoda</taxon>
        <taxon>Chromadorea</taxon>
        <taxon>Rhabditida</taxon>
        <taxon>Tylenchina</taxon>
        <taxon>Tylenchomorpha</taxon>
        <taxon>Sphaerularioidea</taxon>
        <taxon>Anguinidae</taxon>
        <taxon>Anguininae</taxon>
        <taxon>Ditylenchus</taxon>
    </lineage>
</organism>
<proteinExistence type="predicted"/>
<evidence type="ECO:0000313" key="6">
    <source>
        <dbReference type="WBParaSite" id="jg9089"/>
    </source>
</evidence>
<accession>A0A915EUD8</accession>
<dbReference type="InterPro" id="IPR042099">
    <property type="entry name" value="ANL_N_sf"/>
</dbReference>
<dbReference type="GO" id="GO:0004467">
    <property type="term" value="F:long-chain fatty acid-CoA ligase activity"/>
    <property type="evidence" value="ECO:0007669"/>
    <property type="project" value="UniProtKB-EC"/>
</dbReference>
<keyword evidence="2" id="KW-0276">Fatty acid metabolism</keyword>
<dbReference type="InterPro" id="IPR020845">
    <property type="entry name" value="AMP-binding_CS"/>
</dbReference>
<evidence type="ECO:0000256" key="3">
    <source>
        <dbReference type="ARBA" id="ARBA00026121"/>
    </source>
</evidence>
<reference evidence="6" key="1">
    <citation type="submission" date="2022-11" db="UniProtKB">
        <authorList>
            <consortium name="WormBaseParasite"/>
        </authorList>
    </citation>
    <scope>IDENTIFICATION</scope>
</reference>
<evidence type="ECO:0000259" key="4">
    <source>
        <dbReference type="Pfam" id="PF00501"/>
    </source>
</evidence>
<dbReference type="AlphaFoldDB" id="A0A915EUD8"/>
<dbReference type="PANTHER" id="PTHR43272">
    <property type="entry name" value="LONG-CHAIN-FATTY-ACID--COA LIGASE"/>
    <property type="match status" value="1"/>
</dbReference>
<dbReference type="Pfam" id="PF00501">
    <property type="entry name" value="AMP-binding"/>
    <property type="match status" value="1"/>
</dbReference>
<dbReference type="EC" id="6.2.1.3" evidence="3"/>
<dbReference type="SUPFAM" id="SSF56801">
    <property type="entry name" value="Acetyl-CoA synthetase-like"/>
    <property type="match status" value="1"/>
</dbReference>
<keyword evidence="1" id="KW-0436">Ligase</keyword>
<name>A0A915EUD8_9BILA</name>
<dbReference type="PANTHER" id="PTHR43272:SF107">
    <property type="entry name" value="LONG-CHAIN-FATTY-ACID--COA LIGASE 5"/>
    <property type="match status" value="1"/>
</dbReference>
<sequence length="618" mass="69087">MGIWYMWSSSRPINGKITPLVDPNMQTRQLSDGSRVCKYLKSDALMRCRYGDVTTLYEAVRRGARLSKNGPMLGYRSKQEDGSEPYVWIHYDEVLHRSLVVGKALRKLGQPIEWIIVEQATYSFNNVLVPLYETLGADACVFIVNQANIQVVFADTLEKVMVRVYFGLLEKRDECKCLKTIILIGQELTEELIEKAASVQVALYSFAHFEQIGQGEAVADLQAVPPTPDDLATICYTSGTTGTPKGVMLTHGNVIADCTTLDYFKSSKLDYKDVMMSFLPLAHMFERVVQAGIYMEGGAVGFFRGDIRLLVDDIKTLKPTVLPVVPRVLNRLYDKVLAEVNKSKINQLIFDAAIAFKQREISNWIIRNNSLVDNLIFKKVREGLGGRVKLMITGSAPLSEAVLTFVRCAMGCVVLEGYGQTECVAAATITIEGDYIPGHDKGGEVCIKGTNVFKGYYKNEEQTREVLDEDGWLHTGDIGRWTDRGTLKIVDRKKHIFKLSQGEYCFVHGISLKTCLVAVIVPDPEVIPGAVEAQLGVQGKSFQELCILPQVKKLIMEDILAVGKRAGLFSFEQVKDVFLCSEMFSVDSDLLTPTLKSKRPKLKDHFAEQIAKMYEHLD</sequence>
<dbReference type="Gene3D" id="3.40.50.12780">
    <property type="entry name" value="N-terminal domain of ligase-like"/>
    <property type="match status" value="1"/>
</dbReference>
<protein>
    <recommendedName>
        <fullName evidence="3">long-chain-fatty-acid--CoA ligase</fullName>
        <ecNumber evidence="3">6.2.1.3</ecNumber>
    </recommendedName>
</protein>
<feature type="domain" description="AMP-dependent synthetase/ligase" evidence="4">
    <location>
        <begin position="112"/>
        <end position="431"/>
    </location>
</feature>
<dbReference type="GO" id="GO:0016020">
    <property type="term" value="C:membrane"/>
    <property type="evidence" value="ECO:0007669"/>
    <property type="project" value="TreeGrafter"/>
</dbReference>
<keyword evidence="5" id="KW-1185">Reference proteome</keyword>
<evidence type="ECO:0000256" key="1">
    <source>
        <dbReference type="ARBA" id="ARBA00022598"/>
    </source>
</evidence>
<dbReference type="WBParaSite" id="jg9089">
    <property type="protein sequence ID" value="jg9089"/>
    <property type="gene ID" value="jg9089"/>
</dbReference>
<keyword evidence="2" id="KW-0443">Lipid metabolism</keyword>
<dbReference type="PROSITE" id="PS00455">
    <property type="entry name" value="AMP_BINDING"/>
    <property type="match status" value="1"/>
</dbReference>
<evidence type="ECO:0000256" key="2">
    <source>
        <dbReference type="ARBA" id="ARBA00022832"/>
    </source>
</evidence>